<evidence type="ECO:0000313" key="5">
    <source>
        <dbReference type="EMBL" id="KAA6305632.1"/>
    </source>
</evidence>
<keyword evidence="3" id="KW-0342">GTP-binding</keyword>
<dbReference type="GO" id="GO:0032790">
    <property type="term" value="P:ribosome disassembly"/>
    <property type="evidence" value="ECO:0007669"/>
    <property type="project" value="TreeGrafter"/>
</dbReference>
<dbReference type="SUPFAM" id="SSF54211">
    <property type="entry name" value="Ribosomal protein S5 domain 2-like"/>
    <property type="match status" value="1"/>
</dbReference>
<keyword evidence="1" id="KW-0547">Nucleotide-binding</keyword>
<dbReference type="InterPro" id="IPR000640">
    <property type="entry name" value="EFG_V-like"/>
</dbReference>
<feature type="domain" description="Elongation factor EFG" evidence="4">
    <location>
        <begin position="49"/>
        <end position="137"/>
    </location>
</feature>
<dbReference type="Pfam" id="PF03764">
    <property type="entry name" value="EFG_IV"/>
    <property type="match status" value="1"/>
</dbReference>
<accession>A0A5J4P8L6</accession>
<dbReference type="InterPro" id="IPR035647">
    <property type="entry name" value="EFG_III/V"/>
</dbReference>
<dbReference type="InterPro" id="IPR020568">
    <property type="entry name" value="Ribosomal_Su5_D2-typ_SF"/>
</dbReference>
<keyword evidence="2" id="KW-0648">Protein biosynthesis</keyword>
<dbReference type="AlphaFoldDB" id="A0A5J4P8L6"/>
<evidence type="ECO:0000256" key="2">
    <source>
        <dbReference type="ARBA" id="ARBA00022917"/>
    </source>
</evidence>
<organism evidence="5">
    <name type="scientific">termite gut metagenome</name>
    <dbReference type="NCBI Taxonomy" id="433724"/>
    <lineage>
        <taxon>unclassified sequences</taxon>
        <taxon>metagenomes</taxon>
        <taxon>organismal metagenomes</taxon>
    </lineage>
</organism>
<dbReference type="Gene3D" id="3.30.230.10">
    <property type="match status" value="1"/>
</dbReference>
<keyword evidence="5" id="KW-0251">Elongation factor</keyword>
<reference evidence="5" key="1">
    <citation type="submission" date="2019-03" db="EMBL/GenBank/DDBJ databases">
        <title>Single cell metagenomics reveals metabolic interactions within the superorganism composed of flagellate Streblomastix strix and complex community of Bacteroidetes bacteria on its surface.</title>
        <authorList>
            <person name="Treitli S.C."/>
            <person name="Kolisko M."/>
            <person name="Husnik F."/>
            <person name="Keeling P."/>
            <person name="Hampl V."/>
        </authorList>
    </citation>
    <scope>NUCLEOTIDE SEQUENCE</scope>
    <source>
        <strain evidence="5">STM</strain>
    </source>
</reference>
<name>A0A5J4P8L6_9ZZZZ</name>
<evidence type="ECO:0000313" key="6">
    <source>
        <dbReference type="EMBL" id="KAA6307787.1"/>
    </source>
</evidence>
<dbReference type="EMBL" id="SNRY01010543">
    <property type="protein sequence ID" value="KAA6305632.1"/>
    <property type="molecule type" value="Genomic_DNA"/>
</dbReference>
<dbReference type="GO" id="GO:0003746">
    <property type="term" value="F:translation elongation factor activity"/>
    <property type="evidence" value="ECO:0007669"/>
    <property type="project" value="UniProtKB-KW"/>
</dbReference>
<dbReference type="GO" id="GO:0005525">
    <property type="term" value="F:GTP binding"/>
    <property type="evidence" value="ECO:0007669"/>
    <property type="project" value="UniProtKB-KW"/>
</dbReference>
<protein>
    <submittedName>
        <fullName evidence="5">Elongation factor G</fullName>
    </submittedName>
</protein>
<dbReference type="EMBL" id="SNRY01008914">
    <property type="protein sequence ID" value="KAA6307787.1"/>
    <property type="molecule type" value="Genomic_DNA"/>
</dbReference>
<dbReference type="Pfam" id="PF00679">
    <property type="entry name" value="EFG_C"/>
    <property type="match status" value="1"/>
</dbReference>
<dbReference type="PANTHER" id="PTHR43261">
    <property type="entry name" value="TRANSLATION ELONGATION FACTOR G-RELATED"/>
    <property type="match status" value="1"/>
</dbReference>
<evidence type="ECO:0000259" key="4">
    <source>
        <dbReference type="SMART" id="SM00838"/>
    </source>
</evidence>
<dbReference type="Gene3D" id="3.30.70.240">
    <property type="match status" value="1"/>
</dbReference>
<evidence type="ECO:0000256" key="3">
    <source>
        <dbReference type="ARBA" id="ARBA00023134"/>
    </source>
</evidence>
<feature type="non-terminal residue" evidence="5">
    <location>
        <position position="1"/>
    </location>
</feature>
<dbReference type="InterPro" id="IPR005517">
    <property type="entry name" value="Transl_elong_EFG/EF2_IV"/>
</dbReference>
<dbReference type="FunFam" id="3.30.70.240:FF:000001">
    <property type="entry name" value="Elongation factor G"/>
    <property type="match status" value="1"/>
</dbReference>
<gene>
    <name evidence="6" type="ORF">EZS27_040540</name>
    <name evidence="5" type="ORF">EZS27_042714</name>
</gene>
<dbReference type="InterPro" id="IPR035649">
    <property type="entry name" value="EFG_V"/>
</dbReference>
<dbReference type="SMART" id="SM00838">
    <property type="entry name" value="EFG_C"/>
    <property type="match status" value="1"/>
</dbReference>
<dbReference type="InterPro" id="IPR014721">
    <property type="entry name" value="Ribsml_uS5_D2-typ_fold_subgr"/>
</dbReference>
<dbReference type="SUPFAM" id="SSF54980">
    <property type="entry name" value="EF-G C-terminal domain-like"/>
    <property type="match status" value="1"/>
</dbReference>
<comment type="caution">
    <text evidence="5">The sequence shown here is derived from an EMBL/GenBank/DDBJ whole genome shotgun (WGS) entry which is preliminary data.</text>
</comment>
<dbReference type="CDD" id="cd03713">
    <property type="entry name" value="EFG_mtEFG_C"/>
    <property type="match status" value="1"/>
</dbReference>
<evidence type="ECO:0000256" key="1">
    <source>
        <dbReference type="ARBA" id="ARBA00022741"/>
    </source>
</evidence>
<dbReference type="PANTHER" id="PTHR43261:SF1">
    <property type="entry name" value="RIBOSOME-RELEASING FACTOR 2, MITOCHONDRIAL"/>
    <property type="match status" value="1"/>
</dbReference>
<proteinExistence type="predicted"/>
<sequence>NGVLAGYLLDSLKVTLIDGSFHPVDSDQLSFEICAAQAYRNACAKAGPVLMEPIMKLEVVTPEDNMGDVIGDLNRRRGQVEGMESSRSGARIVKAMVPLSEMFGYVTTLRTITSGRATSSMTYSHHTPVSTSIAKTVLEEVKGRVDLL</sequence>